<evidence type="ECO:0000313" key="10">
    <source>
        <dbReference type="EMBL" id="SGZ48394.1"/>
    </source>
</evidence>
<dbReference type="GO" id="GO:0005737">
    <property type="term" value="C:cytoplasm"/>
    <property type="evidence" value="ECO:0007669"/>
    <property type="project" value="UniProtKB-SubCell"/>
</dbReference>
<evidence type="ECO:0000256" key="8">
    <source>
        <dbReference type="ARBA" id="ARBA00044354"/>
    </source>
</evidence>
<dbReference type="EMBL" id="LT635764">
    <property type="protein sequence ID" value="SGZ48394.1"/>
    <property type="molecule type" value="Genomic_DNA"/>
</dbReference>
<sequence length="343" mass="38209">MTEQLTPDEIALYDRQIRLWGADTQLRLRSAKLLIINLAGVGTEIIKNLVLGGLNSIEILDSSVVKDEDFATQFFLPNNDTIVGKPKLPLVISAIKELNPRVNLLINTTKLEDVSEDYFKNFDLVVATELTKVEILYVNTLTRAQGIPLYVAGLHGMFGYIFTDLIKHESRVESEMGNQPRTANTKINGVKTISKVEIKEADKKEVVTIVDTFVPISEIFTSSRLPSQLTKRQLKRLSAALPLVLSLFELERLSNPEDVVDIEKLKAALLKVCSVLGLPESVITDQYLHFFSNQAFAEFAPVAAILGGILAQDVIQYLGKKESPINNCLILDAHQSEIPIYYL</sequence>
<proteinExistence type="inferred from homology"/>
<dbReference type="GO" id="GO:0019948">
    <property type="term" value="F:SUMO activating enzyme activity"/>
    <property type="evidence" value="ECO:0007669"/>
    <property type="project" value="TreeGrafter"/>
</dbReference>
<comment type="pathway">
    <text evidence="3">Protein modification; protein sumoylation.</text>
</comment>
<dbReference type="Proteomes" id="UP000182259">
    <property type="component" value="Chromosome I"/>
</dbReference>
<dbReference type="InterPro" id="IPR045886">
    <property type="entry name" value="ThiF/MoeB/HesA"/>
</dbReference>
<evidence type="ECO:0000256" key="3">
    <source>
        <dbReference type="ARBA" id="ARBA00004718"/>
    </source>
</evidence>
<accession>A0A1L0BA00</accession>
<evidence type="ECO:0000259" key="9">
    <source>
        <dbReference type="Pfam" id="PF00899"/>
    </source>
</evidence>
<evidence type="ECO:0000256" key="5">
    <source>
        <dbReference type="ARBA" id="ARBA00022490"/>
    </source>
</evidence>
<feature type="domain" description="THIF-type NAD/FAD binding fold" evidence="9">
    <location>
        <begin position="13"/>
        <end position="335"/>
    </location>
</feature>
<keyword evidence="6" id="KW-0833">Ubl conjugation pathway</keyword>
<name>A0A1L0BA00_9ASCO</name>
<dbReference type="PANTHER" id="PTHR10953">
    <property type="entry name" value="UBIQUITIN-ACTIVATING ENZYME E1"/>
    <property type="match status" value="1"/>
</dbReference>
<comment type="subcellular location">
    <subcellularLocation>
        <location evidence="2">Cytoplasm</location>
    </subcellularLocation>
    <subcellularLocation>
        <location evidence="1">Nucleus</location>
    </subcellularLocation>
</comment>
<dbReference type="AlphaFoldDB" id="A0A1L0BA00"/>
<dbReference type="Pfam" id="PF00899">
    <property type="entry name" value="ThiF"/>
    <property type="match status" value="1"/>
</dbReference>
<dbReference type="InterPro" id="IPR035985">
    <property type="entry name" value="Ubiquitin-activating_enz"/>
</dbReference>
<evidence type="ECO:0000313" key="11">
    <source>
        <dbReference type="Proteomes" id="UP000182259"/>
    </source>
</evidence>
<keyword evidence="7" id="KW-0539">Nucleus</keyword>
<reference evidence="10 11" key="1">
    <citation type="submission" date="2016-10" db="EMBL/GenBank/DDBJ databases">
        <authorList>
            <person name="de Groot N.N."/>
        </authorList>
    </citation>
    <scope>NUCLEOTIDE SEQUENCE [LARGE SCALE GENOMIC DNA]</scope>
    <source>
        <strain evidence="10 11">PYCC 4715</strain>
    </source>
</reference>
<protein>
    <recommendedName>
        <fullName evidence="8">Ubiquitin-like 1-activating enzyme E1A</fullName>
    </recommendedName>
</protein>
<dbReference type="InterPro" id="IPR000011">
    <property type="entry name" value="UBQ/SUMO-activ_enz_E1-like"/>
</dbReference>
<keyword evidence="5" id="KW-0963">Cytoplasm</keyword>
<comment type="similarity">
    <text evidence="4">Belongs to the ubiquitin-activating E1 family.</text>
</comment>
<organism evidence="10 11">
    <name type="scientific">Sungouiella intermedia</name>
    <dbReference type="NCBI Taxonomy" id="45354"/>
    <lineage>
        <taxon>Eukaryota</taxon>
        <taxon>Fungi</taxon>
        <taxon>Dikarya</taxon>
        <taxon>Ascomycota</taxon>
        <taxon>Saccharomycotina</taxon>
        <taxon>Pichiomycetes</taxon>
        <taxon>Metschnikowiaceae</taxon>
        <taxon>Sungouiella</taxon>
    </lineage>
</organism>
<dbReference type="GO" id="GO:0016925">
    <property type="term" value="P:protein sumoylation"/>
    <property type="evidence" value="ECO:0007669"/>
    <property type="project" value="TreeGrafter"/>
</dbReference>
<gene>
    <name evidence="10" type="ORF">SAMEA4029009_CIC11G00000003348</name>
</gene>
<dbReference type="InterPro" id="IPR000594">
    <property type="entry name" value="ThiF_NAD_FAD-bd"/>
</dbReference>
<evidence type="ECO:0000256" key="4">
    <source>
        <dbReference type="ARBA" id="ARBA00005673"/>
    </source>
</evidence>
<evidence type="ECO:0000256" key="6">
    <source>
        <dbReference type="ARBA" id="ARBA00022786"/>
    </source>
</evidence>
<dbReference type="Gene3D" id="3.40.50.720">
    <property type="entry name" value="NAD(P)-binding Rossmann-like Domain"/>
    <property type="match status" value="1"/>
</dbReference>
<dbReference type="GO" id="GO:0031510">
    <property type="term" value="C:SUMO activating enzyme complex"/>
    <property type="evidence" value="ECO:0007669"/>
    <property type="project" value="TreeGrafter"/>
</dbReference>
<evidence type="ECO:0000256" key="7">
    <source>
        <dbReference type="ARBA" id="ARBA00023242"/>
    </source>
</evidence>
<dbReference type="PRINTS" id="PR01849">
    <property type="entry name" value="UBIQUITINACT"/>
</dbReference>
<evidence type="ECO:0000256" key="1">
    <source>
        <dbReference type="ARBA" id="ARBA00004123"/>
    </source>
</evidence>
<evidence type="ECO:0000256" key="2">
    <source>
        <dbReference type="ARBA" id="ARBA00004496"/>
    </source>
</evidence>
<dbReference type="SUPFAM" id="SSF69572">
    <property type="entry name" value="Activating enzymes of the ubiquitin-like proteins"/>
    <property type="match status" value="1"/>
</dbReference>
<dbReference type="PANTHER" id="PTHR10953:SF162">
    <property type="entry name" value="SUMO-ACTIVATING ENZYME SUBUNIT 1"/>
    <property type="match status" value="1"/>
</dbReference>